<proteinExistence type="inferred from homology"/>
<dbReference type="GO" id="GO:0016853">
    <property type="term" value="F:isomerase activity"/>
    <property type="evidence" value="ECO:0007669"/>
    <property type="project" value="UniProtKB-KW"/>
</dbReference>
<evidence type="ECO:0000313" key="5">
    <source>
        <dbReference type="Proteomes" id="UP000367750"/>
    </source>
</evidence>
<dbReference type="RefSeq" id="WP_150458827.1">
    <property type="nucleotide sequence ID" value="NZ_VYKK01000018.1"/>
</dbReference>
<organism evidence="4 5">
    <name type="scientific">Paenibacillus spiritus</name>
    <dbReference type="NCBI Taxonomy" id="2496557"/>
    <lineage>
        <taxon>Bacteria</taxon>
        <taxon>Bacillati</taxon>
        <taxon>Bacillota</taxon>
        <taxon>Bacilli</taxon>
        <taxon>Bacillales</taxon>
        <taxon>Paenibacillaceae</taxon>
        <taxon>Paenibacillus</taxon>
    </lineage>
</organism>
<evidence type="ECO:0000313" key="4">
    <source>
        <dbReference type="EMBL" id="KAA9002122.1"/>
    </source>
</evidence>
<evidence type="ECO:0000256" key="2">
    <source>
        <dbReference type="ARBA" id="ARBA00023235"/>
    </source>
</evidence>
<feature type="active site" evidence="3">
    <location>
        <position position="46"/>
    </location>
</feature>
<dbReference type="InterPro" id="IPR003719">
    <property type="entry name" value="Phenazine_PhzF-like"/>
</dbReference>
<dbReference type="GO" id="GO:0005737">
    <property type="term" value="C:cytoplasm"/>
    <property type="evidence" value="ECO:0007669"/>
    <property type="project" value="TreeGrafter"/>
</dbReference>
<dbReference type="NCBIfam" id="TIGR00654">
    <property type="entry name" value="PhzF_family"/>
    <property type="match status" value="1"/>
</dbReference>
<dbReference type="OrthoDB" id="9788221at2"/>
<protein>
    <submittedName>
        <fullName evidence="4">PhzF family phenazine biosynthesis protein</fullName>
    </submittedName>
</protein>
<dbReference type="Gene3D" id="3.10.310.10">
    <property type="entry name" value="Diaminopimelate Epimerase, Chain A, domain 1"/>
    <property type="match status" value="2"/>
</dbReference>
<dbReference type="PANTHER" id="PTHR13774:SF17">
    <property type="entry name" value="PHENAZINE BIOSYNTHESIS-LIKE DOMAIN-CONTAINING PROTEIN"/>
    <property type="match status" value="1"/>
</dbReference>
<dbReference type="Pfam" id="PF02567">
    <property type="entry name" value="PhzC-PhzF"/>
    <property type="match status" value="1"/>
</dbReference>
<evidence type="ECO:0000256" key="3">
    <source>
        <dbReference type="PIRSR" id="PIRSR016184-1"/>
    </source>
</evidence>
<name>A0A5J5G5A9_9BACL</name>
<accession>A0A5J5G5A9</accession>
<comment type="similarity">
    <text evidence="1">Belongs to the PhzF family.</text>
</comment>
<dbReference type="SUPFAM" id="SSF54506">
    <property type="entry name" value="Diaminopimelate epimerase-like"/>
    <property type="match status" value="1"/>
</dbReference>
<dbReference type="EMBL" id="VYKK01000018">
    <property type="protein sequence ID" value="KAA9002122.1"/>
    <property type="molecule type" value="Genomic_DNA"/>
</dbReference>
<keyword evidence="5" id="KW-1185">Reference proteome</keyword>
<comment type="caution">
    <text evidence="4">The sequence shown here is derived from an EMBL/GenBank/DDBJ whole genome shotgun (WGS) entry which is preliminary data.</text>
</comment>
<dbReference type="Proteomes" id="UP000367750">
    <property type="component" value="Unassembled WGS sequence"/>
</dbReference>
<gene>
    <name evidence="4" type="ORF">F4V43_13770</name>
</gene>
<dbReference type="PIRSF" id="PIRSF016184">
    <property type="entry name" value="PhzC_PhzF"/>
    <property type="match status" value="1"/>
</dbReference>
<dbReference type="PANTHER" id="PTHR13774">
    <property type="entry name" value="PHENAZINE BIOSYNTHESIS PROTEIN"/>
    <property type="match status" value="1"/>
</dbReference>
<dbReference type="AlphaFoldDB" id="A0A5J5G5A9"/>
<reference evidence="4 5" key="1">
    <citation type="submission" date="2019-09" db="EMBL/GenBank/DDBJ databases">
        <title>Bacillus ochoae sp. nov., Paenibacillus whitsoniae sp. nov., Paenibacillus spiritus sp. nov. Isolated from the Mars Exploration Rover during spacecraft assembly.</title>
        <authorList>
            <person name="Seuylemezian A."/>
            <person name="Vaishampayan P."/>
        </authorList>
    </citation>
    <scope>NUCLEOTIDE SEQUENCE [LARGE SCALE GENOMIC DNA]</scope>
    <source>
        <strain evidence="4 5">MER_111</strain>
    </source>
</reference>
<keyword evidence="2" id="KW-0413">Isomerase</keyword>
<evidence type="ECO:0000256" key="1">
    <source>
        <dbReference type="ARBA" id="ARBA00008270"/>
    </source>
</evidence>
<sequence>MSIPLYIVDAFAAGPYTGNPAAVCLLDRAPDERFMALTAAEMNLSETAFAWPEEEGYRLRWFTPETEVELCGHATLATAHALWASGRLSHDDPALFHTRSGLLTAIRSPEGGIILNFPAYELLPASYPGMASALGVEDSELEEVWTYGSNALAVLSSERAVRELSPDFAALRSLPVHAVAVTAKGPDAERGGEAGAYHFVSRFFAPAIGVEEDPVTGSAHAALAPYWSSRLNLDCMTGYQASRRGGTVGVRLEEGRVHLTGQAVTVVRGELLTDVPLASPDGSGTTIRN</sequence>